<name>A0A0E0BKL6_9ORYZ</name>
<dbReference type="HOGENOM" id="CLU_158903_0_0_1"/>
<evidence type="ECO:0000313" key="2">
    <source>
        <dbReference type="EnsemblPlants" id="OGLUM11G17520.1"/>
    </source>
</evidence>
<feature type="region of interest" description="Disordered" evidence="1">
    <location>
        <begin position="105"/>
        <end position="131"/>
    </location>
</feature>
<keyword evidence="3" id="KW-1185">Reference proteome</keyword>
<dbReference type="Proteomes" id="UP000026961">
    <property type="component" value="Chromosome 11"/>
</dbReference>
<accession>A0A0E0BKL6</accession>
<dbReference type="Gramene" id="OGLUM11G17520.1">
    <property type="protein sequence ID" value="OGLUM11G17520.1"/>
    <property type="gene ID" value="OGLUM11G17520"/>
</dbReference>
<reference evidence="2" key="1">
    <citation type="submission" date="2015-04" db="UniProtKB">
        <authorList>
            <consortium name="EnsemblPlants"/>
        </authorList>
    </citation>
    <scope>IDENTIFICATION</scope>
</reference>
<feature type="compositionally biased region" description="Gly residues" evidence="1">
    <location>
        <begin position="120"/>
        <end position="131"/>
    </location>
</feature>
<evidence type="ECO:0000256" key="1">
    <source>
        <dbReference type="SAM" id="MobiDB-lite"/>
    </source>
</evidence>
<protein>
    <submittedName>
        <fullName evidence="2">Uncharacterized protein</fullName>
    </submittedName>
</protein>
<sequence length="131" mass="13170">MASTPKGLQKFNQLEQYTARFDKSIELAGISLALAVKMAGFGQGGAGCGDSVPVVGGGEAGDGGQELEVAAATPANSGVGGGLGEHQWSEMSLRVATAEARALEQREQCSRRLPNRAVTPGGGAGGTPATR</sequence>
<organism evidence="2">
    <name type="scientific">Oryza glumipatula</name>
    <dbReference type="NCBI Taxonomy" id="40148"/>
    <lineage>
        <taxon>Eukaryota</taxon>
        <taxon>Viridiplantae</taxon>
        <taxon>Streptophyta</taxon>
        <taxon>Embryophyta</taxon>
        <taxon>Tracheophyta</taxon>
        <taxon>Spermatophyta</taxon>
        <taxon>Magnoliopsida</taxon>
        <taxon>Liliopsida</taxon>
        <taxon>Poales</taxon>
        <taxon>Poaceae</taxon>
        <taxon>BOP clade</taxon>
        <taxon>Oryzoideae</taxon>
        <taxon>Oryzeae</taxon>
        <taxon>Oryzinae</taxon>
        <taxon>Oryza</taxon>
    </lineage>
</organism>
<proteinExistence type="predicted"/>
<evidence type="ECO:0000313" key="3">
    <source>
        <dbReference type="Proteomes" id="UP000026961"/>
    </source>
</evidence>
<reference evidence="2" key="2">
    <citation type="submission" date="2018-05" db="EMBL/GenBank/DDBJ databases">
        <title>OgluRS3 (Oryza glumaepatula Reference Sequence Version 3).</title>
        <authorList>
            <person name="Zhang J."/>
            <person name="Kudrna D."/>
            <person name="Lee S."/>
            <person name="Talag J."/>
            <person name="Welchert J."/>
            <person name="Wing R.A."/>
        </authorList>
    </citation>
    <scope>NUCLEOTIDE SEQUENCE [LARGE SCALE GENOMIC DNA]</scope>
</reference>
<dbReference type="EnsemblPlants" id="OGLUM11G17520.1">
    <property type="protein sequence ID" value="OGLUM11G17520.1"/>
    <property type="gene ID" value="OGLUM11G17520"/>
</dbReference>
<dbReference type="AlphaFoldDB" id="A0A0E0BKL6"/>